<keyword evidence="5" id="KW-1185">Reference proteome</keyword>
<gene>
    <name evidence="4" type="ORF">LJ739_05955</name>
</gene>
<evidence type="ECO:0000256" key="2">
    <source>
        <dbReference type="SAM" id="MobiDB-lite"/>
    </source>
</evidence>
<sequence length="707" mass="72152">MILSLAACGGGGTLDRDDNTGGQTPDTELSIALTVTDNNGQNNNVLSANEPLTITATVTDSTGAAVANEDVSFELTNTAIANFSGSISIVATDSNGVASVVLTVGDAAGSGFVTATVDGDTTEQIGINSTGNEQTVIDPASLEFYATTTQLASSGSDQIELIAVVKNEANVLLEGVDVSFSVDSGELQITQASTAADGTARAILTSNSNPQNRTISAQARTGDLIQNLSIDVVGTNISINGPSSVIINDPVPLTIILANSDGNGIAQQQLTLTAERGTLSNATPTTGPNGQVQVMYTATESGEGSVTAQALNANGSIAITVQQDEFSFTTLPADDTPLGQSAILTVTWLRDGSPFSGGTVAFTSSRGSLSSSSVVTNAQGEASVSISSSNAGIASISAEGTDGVGDIVTSRAQIEFIATEPDSIIVDASPDSIGPDGQTSTITAVVRDAQGNLVKGETVNFIIDDVSGGFISPNTATTDSRGIASTVYTSNTVSVQEDIVITAEVASDQAVSDSTVLTVGDRAFDITLGTGNSIQVPDDSTYLKEFAVFVTDNSANPVEGAQLTTSATPVKFSQGGVYRKGRWVWNGDIYVPEVSATCNNEDVNGNGMLDPGEDTNNDGLLTPGIVASASDSLVTDSNGQATLQIRYPQAFAAWADITIKVSGQSAGTEAVQSQEYTLAISSDDIDDVEEQPVPSPFGTGTSCTDNK</sequence>
<organism evidence="4 5">
    <name type="scientific">Fluctibacter halophilus</name>
    <dbReference type="NCBI Taxonomy" id="226011"/>
    <lineage>
        <taxon>Bacteria</taxon>
        <taxon>Pseudomonadati</taxon>
        <taxon>Pseudomonadota</taxon>
        <taxon>Gammaproteobacteria</taxon>
        <taxon>Alteromonadales</taxon>
        <taxon>Alteromonadaceae</taxon>
        <taxon>Fluctibacter</taxon>
    </lineage>
</organism>
<feature type="domain" description="Big-1" evidence="3">
    <location>
        <begin position="236"/>
        <end position="329"/>
    </location>
</feature>
<comment type="similarity">
    <text evidence="1">Belongs to the intimin/invasin family.</text>
</comment>
<protein>
    <submittedName>
        <fullName evidence="4">Ig-like domain-containing protein</fullName>
    </submittedName>
</protein>
<evidence type="ECO:0000256" key="1">
    <source>
        <dbReference type="ARBA" id="ARBA00010116"/>
    </source>
</evidence>
<evidence type="ECO:0000313" key="4">
    <source>
        <dbReference type="EMBL" id="MCC2615777.1"/>
    </source>
</evidence>
<feature type="compositionally biased region" description="Polar residues" evidence="2">
    <location>
        <begin position="698"/>
        <end position="707"/>
    </location>
</feature>
<dbReference type="InterPro" id="IPR008964">
    <property type="entry name" value="Invasin/intimin_cell_adhesion"/>
</dbReference>
<dbReference type="PANTHER" id="PTHR39576">
    <property type="entry name" value="ATTACHING AND EFFACING PROTEIN HOMOLOG-RELATED-RELATED"/>
    <property type="match status" value="1"/>
</dbReference>
<dbReference type="Pfam" id="PF02369">
    <property type="entry name" value="Big_1"/>
    <property type="match status" value="4"/>
</dbReference>
<accession>A0ABS8G5C2</accession>
<dbReference type="Proteomes" id="UP001520878">
    <property type="component" value="Unassembled WGS sequence"/>
</dbReference>
<name>A0ABS8G5C2_9ALTE</name>
<evidence type="ECO:0000313" key="5">
    <source>
        <dbReference type="Proteomes" id="UP001520878"/>
    </source>
</evidence>
<feature type="domain" description="Big-1" evidence="3">
    <location>
        <begin position="35"/>
        <end position="130"/>
    </location>
</feature>
<dbReference type="PROSITE" id="PS51127">
    <property type="entry name" value="BIG1"/>
    <property type="match status" value="3"/>
</dbReference>
<evidence type="ECO:0000259" key="3">
    <source>
        <dbReference type="PROSITE" id="PS51127"/>
    </source>
</evidence>
<dbReference type="InterPro" id="IPR051715">
    <property type="entry name" value="Intimin-Invasin_domain"/>
</dbReference>
<proteinExistence type="inferred from homology"/>
<feature type="region of interest" description="Disordered" evidence="2">
    <location>
        <begin position="682"/>
        <end position="707"/>
    </location>
</feature>
<dbReference type="PANTHER" id="PTHR39576:SF1">
    <property type="entry name" value="INVASIN"/>
    <property type="match status" value="1"/>
</dbReference>
<feature type="domain" description="Big-1" evidence="3">
    <location>
        <begin position="423"/>
        <end position="519"/>
    </location>
</feature>
<dbReference type="SUPFAM" id="SSF49373">
    <property type="entry name" value="Invasin/intimin cell-adhesion fragments"/>
    <property type="match status" value="5"/>
</dbReference>
<dbReference type="EMBL" id="JAJEWP010000001">
    <property type="protein sequence ID" value="MCC2615777.1"/>
    <property type="molecule type" value="Genomic_DNA"/>
</dbReference>
<dbReference type="Gene3D" id="2.60.40.10">
    <property type="entry name" value="Immunoglobulins"/>
    <property type="match status" value="5"/>
</dbReference>
<reference evidence="4 5" key="1">
    <citation type="submission" date="2021-10" db="EMBL/GenBank/DDBJ databases">
        <title>Draft genome of Aestuariibacter halophilus JC2043.</title>
        <authorList>
            <person name="Emsley S.A."/>
            <person name="Pfannmuller K.M."/>
            <person name="Ushijima B."/>
            <person name="Saw J.H."/>
            <person name="Videau P."/>
        </authorList>
    </citation>
    <scope>NUCLEOTIDE SEQUENCE [LARGE SCALE GENOMIC DNA]</scope>
    <source>
        <strain evidence="4 5">JC2043</strain>
    </source>
</reference>
<comment type="caution">
    <text evidence="4">The sequence shown here is derived from an EMBL/GenBank/DDBJ whole genome shotgun (WGS) entry which is preliminary data.</text>
</comment>
<dbReference type="InterPro" id="IPR013783">
    <property type="entry name" value="Ig-like_fold"/>
</dbReference>
<dbReference type="SMART" id="SM00634">
    <property type="entry name" value="BID_1"/>
    <property type="match status" value="5"/>
</dbReference>
<dbReference type="InterPro" id="IPR003344">
    <property type="entry name" value="Big_1_dom"/>
</dbReference>